<dbReference type="Gramene" id="KQL09452">
    <property type="protein sequence ID" value="KQL09452"/>
    <property type="gene ID" value="SETIT_008867mg"/>
</dbReference>
<protein>
    <submittedName>
        <fullName evidence="1">Uncharacterized protein</fullName>
    </submittedName>
</protein>
<evidence type="ECO:0000313" key="1">
    <source>
        <dbReference type="EnsemblPlants" id="KQL09452"/>
    </source>
</evidence>
<dbReference type="EnsemblPlants" id="KQL09452">
    <property type="protein sequence ID" value="KQL09452"/>
    <property type="gene ID" value="SETIT_008867mg"/>
</dbReference>
<evidence type="ECO:0000313" key="2">
    <source>
        <dbReference type="Proteomes" id="UP000004995"/>
    </source>
</evidence>
<proteinExistence type="predicted"/>
<dbReference type="HOGENOM" id="CLU_3192285_0_0_1"/>
<reference evidence="2" key="1">
    <citation type="journal article" date="2012" name="Nat. Biotechnol.">
        <title>Reference genome sequence of the model plant Setaria.</title>
        <authorList>
            <person name="Bennetzen J.L."/>
            <person name="Schmutz J."/>
            <person name="Wang H."/>
            <person name="Percifield R."/>
            <person name="Hawkins J."/>
            <person name="Pontaroli A.C."/>
            <person name="Estep M."/>
            <person name="Feng L."/>
            <person name="Vaughn J.N."/>
            <person name="Grimwood J."/>
            <person name="Jenkins J."/>
            <person name="Barry K."/>
            <person name="Lindquist E."/>
            <person name="Hellsten U."/>
            <person name="Deshpande S."/>
            <person name="Wang X."/>
            <person name="Wu X."/>
            <person name="Mitros T."/>
            <person name="Triplett J."/>
            <person name="Yang X."/>
            <person name="Ye C.Y."/>
            <person name="Mauro-Herrera M."/>
            <person name="Wang L."/>
            <person name="Li P."/>
            <person name="Sharma M."/>
            <person name="Sharma R."/>
            <person name="Ronald P.C."/>
            <person name="Panaud O."/>
            <person name="Kellogg E.A."/>
            <person name="Brutnell T.P."/>
            <person name="Doust A.N."/>
            <person name="Tuskan G.A."/>
            <person name="Rokhsar D."/>
            <person name="Devos K.M."/>
        </authorList>
    </citation>
    <scope>NUCLEOTIDE SEQUENCE [LARGE SCALE GENOMIC DNA]</scope>
    <source>
        <strain evidence="2">cv. Yugu1</strain>
    </source>
</reference>
<accession>K3Y3S9</accession>
<keyword evidence="2" id="KW-1185">Reference proteome</keyword>
<reference evidence="1" key="2">
    <citation type="submission" date="2018-08" db="UniProtKB">
        <authorList>
            <consortium name="EnsemblPlants"/>
        </authorList>
    </citation>
    <scope>IDENTIFICATION</scope>
    <source>
        <strain evidence="1">Yugu1</strain>
    </source>
</reference>
<name>K3Y3S9_SETIT</name>
<dbReference type="EMBL" id="AGNK02002217">
    <property type="status" value="NOT_ANNOTATED_CDS"/>
    <property type="molecule type" value="Genomic_DNA"/>
</dbReference>
<sequence>MGMALAHGFRPTTLPTLFMTFRFRPIHHRQLLGSDVQVLPQVSVRI</sequence>
<dbReference type="InParanoid" id="K3Y3S9"/>
<organism evidence="1 2">
    <name type="scientific">Setaria italica</name>
    <name type="common">Foxtail millet</name>
    <name type="synonym">Panicum italicum</name>
    <dbReference type="NCBI Taxonomy" id="4555"/>
    <lineage>
        <taxon>Eukaryota</taxon>
        <taxon>Viridiplantae</taxon>
        <taxon>Streptophyta</taxon>
        <taxon>Embryophyta</taxon>
        <taxon>Tracheophyta</taxon>
        <taxon>Spermatophyta</taxon>
        <taxon>Magnoliopsida</taxon>
        <taxon>Liliopsida</taxon>
        <taxon>Poales</taxon>
        <taxon>Poaceae</taxon>
        <taxon>PACMAD clade</taxon>
        <taxon>Panicoideae</taxon>
        <taxon>Panicodae</taxon>
        <taxon>Paniceae</taxon>
        <taxon>Cenchrinae</taxon>
        <taxon>Setaria</taxon>
    </lineage>
</organism>
<dbReference type="Proteomes" id="UP000004995">
    <property type="component" value="Unassembled WGS sequence"/>
</dbReference>
<dbReference type="AlphaFoldDB" id="K3Y3S9"/>